<dbReference type="GO" id="GO:0042744">
    <property type="term" value="P:hydrogen peroxide catabolic process"/>
    <property type="evidence" value="ECO:0007669"/>
    <property type="project" value="TreeGrafter"/>
</dbReference>
<dbReference type="GO" id="GO:0020037">
    <property type="term" value="F:heme binding"/>
    <property type="evidence" value="ECO:0007669"/>
    <property type="project" value="InterPro"/>
</dbReference>
<feature type="non-terminal residue" evidence="9">
    <location>
        <position position="139"/>
    </location>
</feature>
<keyword evidence="4" id="KW-0479">Metal-binding</keyword>
<dbReference type="AlphaFoldDB" id="A0A0F4JXJ9"/>
<dbReference type="Pfam" id="PF00199">
    <property type="entry name" value="Catalase"/>
    <property type="match status" value="1"/>
</dbReference>
<organism evidence="9 10">
    <name type="scientific">Streptomyces katrae</name>
    <dbReference type="NCBI Taxonomy" id="68223"/>
    <lineage>
        <taxon>Bacteria</taxon>
        <taxon>Bacillati</taxon>
        <taxon>Actinomycetota</taxon>
        <taxon>Actinomycetes</taxon>
        <taxon>Kitasatosporales</taxon>
        <taxon>Streptomycetaceae</taxon>
        <taxon>Streptomyces</taxon>
    </lineage>
</organism>
<dbReference type="GO" id="GO:0046872">
    <property type="term" value="F:metal ion binding"/>
    <property type="evidence" value="ECO:0007669"/>
    <property type="project" value="UniProtKB-KW"/>
</dbReference>
<dbReference type="InterPro" id="IPR018028">
    <property type="entry name" value="Catalase"/>
</dbReference>
<keyword evidence="10" id="KW-1185">Reference proteome</keyword>
<keyword evidence="3" id="KW-0349">Heme</keyword>
<dbReference type="InterPro" id="IPR024708">
    <property type="entry name" value="Catalase_AS"/>
</dbReference>
<evidence type="ECO:0000256" key="2">
    <source>
        <dbReference type="ARBA" id="ARBA00022559"/>
    </source>
</evidence>
<keyword evidence="2" id="KW-0575">Peroxidase</keyword>
<dbReference type="Proteomes" id="UP000033551">
    <property type="component" value="Unassembled WGS sequence"/>
</dbReference>
<evidence type="ECO:0000256" key="7">
    <source>
        <dbReference type="SAM" id="MobiDB-lite"/>
    </source>
</evidence>
<dbReference type="RefSeq" id="WP_045945871.1">
    <property type="nucleotide sequence ID" value="NZ_JZWV01000065.1"/>
</dbReference>
<dbReference type="PRINTS" id="PR00067">
    <property type="entry name" value="CATALASE"/>
</dbReference>
<reference evidence="9 10" key="1">
    <citation type="submission" date="2015-02" db="EMBL/GenBank/DDBJ databases">
        <authorList>
            <person name="Ju K.-S."/>
            <person name="Doroghazi J.R."/>
            <person name="Metcalf W."/>
        </authorList>
    </citation>
    <scope>NUCLEOTIDE SEQUENCE [LARGE SCALE GENOMIC DNA]</scope>
    <source>
        <strain evidence="9 10">NRRL ISP-5550</strain>
    </source>
</reference>
<proteinExistence type="inferred from homology"/>
<feature type="region of interest" description="Disordered" evidence="7">
    <location>
        <begin position="1"/>
        <end position="29"/>
    </location>
</feature>
<comment type="similarity">
    <text evidence="1">Belongs to the catalase family.</text>
</comment>
<dbReference type="OrthoDB" id="3169619at2"/>
<dbReference type="PANTHER" id="PTHR11465:SF9">
    <property type="entry name" value="CATALASE"/>
    <property type="match status" value="1"/>
</dbReference>
<dbReference type="GO" id="GO:0005737">
    <property type="term" value="C:cytoplasm"/>
    <property type="evidence" value="ECO:0007669"/>
    <property type="project" value="TreeGrafter"/>
</dbReference>
<dbReference type="Gene3D" id="2.40.180.10">
    <property type="entry name" value="Catalase core domain"/>
    <property type="match status" value="1"/>
</dbReference>
<dbReference type="GO" id="GO:0004096">
    <property type="term" value="F:catalase activity"/>
    <property type="evidence" value="ECO:0007669"/>
    <property type="project" value="InterPro"/>
</dbReference>
<evidence type="ECO:0000256" key="3">
    <source>
        <dbReference type="ARBA" id="ARBA00022617"/>
    </source>
</evidence>
<protein>
    <submittedName>
        <fullName evidence="9">Catalase</fullName>
    </submittedName>
</protein>
<feature type="compositionally biased region" description="Polar residues" evidence="7">
    <location>
        <begin position="1"/>
        <end position="12"/>
    </location>
</feature>
<evidence type="ECO:0000256" key="5">
    <source>
        <dbReference type="ARBA" id="ARBA00023002"/>
    </source>
</evidence>
<dbReference type="InterPro" id="IPR020835">
    <property type="entry name" value="Catalase_sf"/>
</dbReference>
<evidence type="ECO:0000256" key="1">
    <source>
        <dbReference type="ARBA" id="ARBA00005329"/>
    </source>
</evidence>
<accession>A0A0F4JXJ9</accession>
<dbReference type="PANTHER" id="PTHR11465">
    <property type="entry name" value="CATALASE"/>
    <property type="match status" value="1"/>
</dbReference>
<gene>
    <name evidence="9" type="ORF">VR44_03535</name>
</gene>
<evidence type="ECO:0000256" key="4">
    <source>
        <dbReference type="ARBA" id="ARBA00022723"/>
    </source>
</evidence>
<comment type="caution">
    <text evidence="9">The sequence shown here is derived from an EMBL/GenBank/DDBJ whole genome shotgun (WGS) entry which is preliminary data.</text>
</comment>
<dbReference type="SMART" id="SM01060">
    <property type="entry name" value="Catalase"/>
    <property type="match status" value="1"/>
</dbReference>
<evidence type="ECO:0000259" key="8">
    <source>
        <dbReference type="SMART" id="SM01060"/>
    </source>
</evidence>
<dbReference type="PROSITE" id="PS51402">
    <property type="entry name" value="CATALASE_3"/>
    <property type="match status" value="1"/>
</dbReference>
<dbReference type="EMBL" id="JZWV01000065">
    <property type="protein sequence ID" value="KJY38453.1"/>
    <property type="molecule type" value="Genomic_DNA"/>
</dbReference>
<evidence type="ECO:0000313" key="10">
    <source>
        <dbReference type="Proteomes" id="UP000033551"/>
    </source>
</evidence>
<dbReference type="InterPro" id="IPR011614">
    <property type="entry name" value="Catalase_core"/>
</dbReference>
<evidence type="ECO:0000256" key="6">
    <source>
        <dbReference type="ARBA" id="ARBA00023004"/>
    </source>
</evidence>
<dbReference type="GO" id="GO:0042542">
    <property type="term" value="P:response to hydrogen peroxide"/>
    <property type="evidence" value="ECO:0007669"/>
    <property type="project" value="TreeGrafter"/>
</dbReference>
<keyword evidence="5" id="KW-0560">Oxidoreductase</keyword>
<sequence length="139" mass="15133">MTQEAHVTQGPLTTEAGAPVADNQNSETAGVGGPVLVQDQLLLEKLAHFNRERIPERVVHARGAGAYGTFTVTADVTKYTRAKFLSEVGKQTETFLRFSTVADSLGGADARRDPRGWALKFYTEEGNYDLVGNNTPVFF</sequence>
<dbReference type="PROSITE" id="PS00438">
    <property type="entry name" value="CATALASE_2"/>
    <property type="match status" value="1"/>
</dbReference>
<keyword evidence="6" id="KW-0408">Iron</keyword>
<dbReference type="SUPFAM" id="SSF56634">
    <property type="entry name" value="Heme-dependent catalase-like"/>
    <property type="match status" value="1"/>
</dbReference>
<evidence type="ECO:0000313" key="9">
    <source>
        <dbReference type="EMBL" id="KJY38453.1"/>
    </source>
</evidence>
<name>A0A0F4JXJ9_9ACTN</name>
<feature type="domain" description="Catalase core" evidence="8">
    <location>
        <begin position="13"/>
        <end position="139"/>
    </location>
</feature>